<dbReference type="GeneID" id="39590929"/>
<dbReference type="InterPro" id="IPR047520">
    <property type="entry name" value="XPF_nuclease"/>
</dbReference>
<dbReference type="Gene3D" id="3.40.50.10130">
    <property type="match status" value="1"/>
</dbReference>
<evidence type="ECO:0000259" key="11">
    <source>
        <dbReference type="SMART" id="SM00891"/>
    </source>
</evidence>
<dbReference type="PANTHER" id="PTHR10150">
    <property type="entry name" value="DNA REPAIR ENDONUCLEASE XPF"/>
    <property type="match status" value="1"/>
</dbReference>
<evidence type="ECO:0000256" key="10">
    <source>
        <dbReference type="SAM" id="MobiDB-lite"/>
    </source>
</evidence>
<sequence>MTTERRHIPYLSFHKNIIRELCRPQKDDLLIIAKGLGLRRVVCALLKTYDRKEDLVIVINARGEDEAGIGDELGIMGVREPGFRILTYEMGVKEREEKYRHGGLFSVTSKILVNDLLKGNVPVDLITGIVVLHAETVKQGSLEEFAIRLYRRKNQTGFCKAFSDEPEIFSHGLSPLKDMLINLNMNSVMIWPRYNEAVKTALTTRQAEVVEMYQPMTDLMRQCQDAITECMEAMLVELKRDHSLNLDLEDLTVRNAQFKNFDTIVFLRLRPVWHKVGMKTKIHVQALAELRDLQTWLLEYDCATFAAYINTLQRQHFMAQKKTSGPGQYLHDWFNAKAASALVEGSQLRVSRPKVTMEGTASTEIPDGERHDEAEEFDEDMEALRDLEDRRDETIGGQPTLEDDGDAVMEIFATQGEAVPANRNREPAAEDEDDVLQEVAMAPPIFRPVTFGSNTDLSSRVSRRIREGHEVVLEEQPKWALLARVLKEIEDTIARVADTHADQPGTNTVLVMCSSDLTCLQLRQYLTTMTPTDPAFGPKAGRKMMETLFLSNWQHEKNGSYLSNPNRYVNGAAADQVQAATSGMEKKRIEEAQRRRGGAPSYKRRRVRAGAPINATGRILASKEATLKEMSAFGGGNVDMEDLQMQWAVGESLRTIPQNFDDEPLVSMEDNEAGPSTAQPAPPMSRGDEDDTIVMLEDDDSSPPAKNGGATTSVPQKRRDPPPAPDPSAFSNLLLASAGILDEGDLSHRDWMTQQGWAENWDDDFGLLAPEDEVIVRPYGGDDDDIMLQELRPRFVIMYEPNLAFIRRLEVYKNCNPGLALRVYQMTYTNSFEEDRFLAATAREADAFKKLIEDRGGMVIPIYNNDPRASMRDNVARPRTTYSTRNAGGGDGGAEQPRIIVDIRELGALLPSLIDAHGIQVVPATLTVGDYILSPKMCVERKALPDLEQSLANGRLHTQCEAMSAHYETHILLIEFEEDKFGMRTVADAKREAAGRGGGNETDGFQDTFYLQSKLALLVLHFPRLRIIWSSSPHESVKILSDLKLNHDEPDEVAAILKGNTDDPDALKPQVENAGAVEMLRAIPGVSSHNYRHVMSNVGSIKELAELSEDELKKILGNDKGAQAYNFMRRDVRATRYTL</sequence>
<keyword evidence="8" id="KW-0234">DNA repair</keyword>
<dbReference type="Proteomes" id="UP000279236">
    <property type="component" value="Unassembled WGS sequence"/>
</dbReference>
<accession>A0A427Y114</accession>
<comment type="caution">
    <text evidence="12">The sequence shown here is derived from an EMBL/GenBank/DDBJ whole genome shotgun (WGS) entry which is preliminary data.</text>
</comment>
<dbReference type="PANTHER" id="PTHR10150:SF0">
    <property type="entry name" value="DNA REPAIR ENDONUCLEASE XPF"/>
    <property type="match status" value="1"/>
</dbReference>
<evidence type="ECO:0000256" key="6">
    <source>
        <dbReference type="ARBA" id="ARBA00022801"/>
    </source>
</evidence>
<protein>
    <recommendedName>
        <fullName evidence="11">ERCC4 domain-containing protein</fullName>
    </recommendedName>
</protein>
<evidence type="ECO:0000256" key="4">
    <source>
        <dbReference type="ARBA" id="ARBA00022759"/>
    </source>
</evidence>
<keyword evidence="4" id="KW-0255">Endonuclease</keyword>
<evidence type="ECO:0000256" key="8">
    <source>
        <dbReference type="ARBA" id="ARBA00023204"/>
    </source>
</evidence>
<dbReference type="SUPFAM" id="SSF52980">
    <property type="entry name" value="Restriction endonuclease-like"/>
    <property type="match status" value="1"/>
</dbReference>
<evidence type="ECO:0000256" key="2">
    <source>
        <dbReference type="ARBA" id="ARBA00010015"/>
    </source>
</evidence>
<dbReference type="OrthoDB" id="361020at2759"/>
<dbReference type="FunFam" id="3.40.50.10130:FF:000002">
    <property type="entry name" value="DNA repair endonuclease XPF"/>
    <property type="match status" value="1"/>
</dbReference>
<name>A0A427Y114_9TREE</name>
<feature type="domain" description="ERCC4" evidence="11">
    <location>
        <begin position="898"/>
        <end position="978"/>
    </location>
</feature>
<organism evidence="12 13">
    <name type="scientific">Apiotrichum porosum</name>
    <dbReference type="NCBI Taxonomy" id="105984"/>
    <lineage>
        <taxon>Eukaryota</taxon>
        <taxon>Fungi</taxon>
        <taxon>Dikarya</taxon>
        <taxon>Basidiomycota</taxon>
        <taxon>Agaricomycotina</taxon>
        <taxon>Tremellomycetes</taxon>
        <taxon>Trichosporonales</taxon>
        <taxon>Trichosporonaceae</taxon>
        <taxon>Apiotrichum</taxon>
    </lineage>
</organism>
<feature type="region of interest" description="Disordered" evidence="10">
    <location>
        <begin position="664"/>
        <end position="730"/>
    </location>
</feature>
<evidence type="ECO:0000256" key="7">
    <source>
        <dbReference type="ARBA" id="ARBA00023125"/>
    </source>
</evidence>
<feature type="compositionally biased region" description="Basic and acidic residues" evidence="10">
    <location>
        <begin position="584"/>
        <end position="594"/>
    </location>
</feature>
<dbReference type="AlphaFoldDB" id="A0A427Y114"/>
<dbReference type="SMART" id="SM00891">
    <property type="entry name" value="ERCC4"/>
    <property type="match status" value="1"/>
</dbReference>
<feature type="region of interest" description="Disordered" evidence="10">
    <location>
        <begin position="583"/>
        <end position="604"/>
    </location>
</feature>
<comment type="subcellular location">
    <subcellularLocation>
        <location evidence="1">Nucleus</location>
    </subcellularLocation>
</comment>
<dbReference type="InterPro" id="IPR011335">
    <property type="entry name" value="Restrct_endonuc-II-like"/>
</dbReference>
<feature type="region of interest" description="Disordered" evidence="10">
    <location>
        <begin position="353"/>
        <end position="376"/>
    </location>
</feature>
<evidence type="ECO:0000313" key="12">
    <source>
        <dbReference type="EMBL" id="RSH84854.1"/>
    </source>
</evidence>
<feature type="compositionally biased region" description="Acidic residues" evidence="10">
    <location>
        <begin position="688"/>
        <end position="701"/>
    </location>
</feature>
<comment type="similarity">
    <text evidence="2">Belongs to the XPF family.</text>
</comment>
<dbReference type="Pfam" id="PF02732">
    <property type="entry name" value="ERCC4"/>
    <property type="match status" value="1"/>
</dbReference>
<evidence type="ECO:0000256" key="1">
    <source>
        <dbReference type="ARBA" id="ARBA00004123"/>
    </source>
</evidence>
<keyword evidence="13" id="KW-1185">Reference proteome</keyword>
<dbReference type="EMBL" id="RSCE01000003">
    <property type="protein sequence ID" value="RSH84854.1"/>
    <property type="molecule type" value="Genomic_DNA"/>
</dbReference>
<keyword evidence="3" id="KW-0540">Nuclease</keyword>
<dbReference type="GO" id="GO:0000712">
    <property type="term" value="P:resolution of meiotic recombination intermediates"/>
    <property type="evidence" value="ECO:0007669"/>
    <property type="project" value="TreeGrafter"/>
</dbReference>
<dbReference type="SUPFAM" id="SSF47781">
    <property type="entry name" value="RuvA domain 2-like"/>
    <property type="match status" value="1"/>
</dbReference>
<evidence type="ECO:0000256" key="3">
    <source>
        <dbReference type="ARBA" id="ARBA00022722"/>
    </source>
</evidence>
<dbReference type="GO" id="GO:0003684">
    <property type="term" value="F:damaged DNA binding"/>
    <property type="evidence" value="ECO:0007669"/>
    <property type="project" value="TreeGrafter"/>
</dbReference>
<keyword evidence="6" id="KW-0378">Hydrolase</keyword>
<dbReference type="InterPro" id="IPR010994">
    <property type="entry name" value="RuvA_2-like"/>
</dbReference>
<proteinExistence type="inferred from homology"/>
<dbReference type="InterPro" id="IPR006166">
    <property type="entry name" value="ERCC4_domain"/>
</dbReference>
<evidence type="ECO:0000313" key="13">
    <source>
        <dbReference type="Proteomes" id="UP000279236"/>
    </source>
</evidence>
<dbReference type="Gene3D" id="1.10.150.20">
    <property type="entry name" value="5' to 3' exonuclease, C-terminal subdomain"/>
    <property type="match status" value="1"/>
</dbReference>
<dbReference type="GO" id="GO:1901255">
    <property type="term" value="P:nucleotide-excision repair involved in interstrand cross-link repair"/>
    <property type="evidence" value="ECO:0007669"/>
    <property type="project" value="TreeGrafter"/>
</dbReference>
<evidence type="ECO:0000256" key="5">
    <source>
        <dbReference type="ARBA" id="ARBA00022763"/>
    </source>
</evidence>
<keyword evidence="7" id="KW-0238">DNA-binding</keyword>
<dbReference type="STRING" id="105984.A0A427Y114"/>
<dbReference type="RefSeq" id="XP_028478302.1">
    <property type="nucleotide sequence ID" value="XM_028621850.1"/>
</dbReference>
<dbReference type="GO" id="GO:0000724">
    <property type="term" value="P:double-strand break repair via homologous recombination"/>
    <property type="evidence" value="ECO:0007669"/>
    <property type="project" value="TreeGrafter"/>
</dbReference>
<dbReference type="GO" id="GO:0003697">
    <property type="term" value="F:single-stranded DNA binding"/>
    <property type="evidence" value="ECO:0007669"/>
    <property type="project" value="TreeGrafter"/>
</dbReference>
<gene>
    <name evidence="12" type="ORF">EHS24_006386</name>
</gene>
<dbReference type="GO" id="GO:0000014">
    <property type="term" value="F:single-stranded DNA endodeoxyribonuclease activity"/>
    <property type="evidence" value="ECO:0007669"/>
    <property type="project" value="TreeGrafter"/>
</dbReference>
<dbReference type="GO" id="GO:0000110">
    <property type="term" value="C:nucleotide-excision repair factor 1 complex"/>
    <property type="evidence" value="ECO:0007669"/>
    <property type="project" value="TreeGrafter"/>
</dbReference>
<dbReference type="CDD" id="cd20078">
    <property type="entry name" value="XPF_nuclease_XPF_euk"/>
    <property type="match status" value="1"/>
</dbReference>
<reference evidence="12 13" key="1">
    <citation type="submission" date="2018-11" db="EMBL/GenBank/DDBJ databases">
        <title>Genome sequence of Apiotrichum porosum DSM 27194.</title>
        <authorList>
            <person name="Aliyu H."/>
            <person name="Gorte O."/>
            <person name="Ochsenreither K."/>
        </authorList>
    </citation>
    <scope>NUCLEOTIDE SEQUENCE [LARGE SCALE GENOMIC DNA]</scope>
    <source>
        <strain evidence="12 13">DSM 27194</strain>
    </source>
</reference>
<keyword evidence="5" id="KW-0227">DNA damage</keyword>
<keyword evidence="9" id="KW-0539">Nucleus</keyword>
<evidence type="ECO:0000256" key="9">
    <source>
        <dbReference type="ARBA" id="ARBA00023242"/>
    </source>
</evidence>